<evidence type="ECO:0000313" key="8">
    <source>
        <dbReference type="Proteomes" id="UP000305198"/>
    </source>
</evidence>
<dbReference type="InterPro" id="IPR016167">
    <property type="entry name" value="FAD-bd_PCMH_sub1"/>
</dbReference>
<dbReference type="InterPro" id="IPR004113">
    <property type="entry name" value="FAD-bd_oxidored_4_C"/>
</dbReference>
<dbReference type="InterPro" id="IPR016171">
    <property type="entry name" value="Vanillyl_alc_oxidase_C-sub2"/>
</dbReference>
<feature type="domain" description="FAD-binding PCMH-type" evidence="6">
    <location>
        <begin position="33"/>
        <end position="213"/>
    </location>
</feature>
<dbReference type="PANTHER" id="PTHR43716:SF1">
    <property type="entry name" value="D-2-HYDROXYGLUTARATE DEHYDROGENASE, MITOCHONDRIAL"/>
    <property type="match status" value="1"/>
</dbReference>
<dbReference type="Gene3D" id="1.10.45.10">
    <property type="entry name" value="Vanillyl-alcohol Oxidase, Chain A, domain 4"/>
    <property type="match status" value="1"/>
</dbReference>
<reference evidence="7 8" key="1">
    <citation type="submission" date="2019-04" db="EMBL/GenBank/DDBJ databases">
        <title>Crypto-aerobic microbial life in anoxic (sulfidic) marine sediments.</title>
        <authorList>
            <person name="Bhattacharya S."/>
            <person name="Roy C."/>
            <person name="Mondal N."/>
            <person name="Sarkar J."/>
            <person name="Mandal S."/>
            <person name="Rameez M.J."/>
            <person name="Ghosh W."/>
        </authorList>
    </citation>
    <scope>NUCLEOTIDE SEQUENCE [LARGE SCALE GENOMIC DNA]</scope>
    <source>
        <strain evidence="7 8">SBBB</strain>
    </source>
</reference>
<evidence type="ECO:0000256" key="2">
    <source>
        <dbReference type="ARBA" id="ARBA00008000"/>
    </source>
</evidence>
<dbReference type="GO" id="GO:0022904">
    <property type="term" value="P:respiratory electron transport chain"/>
    <property type="evidence" value="ECO:0007669"/>
    <property type="project" value="TreeGrafter"/>
</dbReference>
<dbReference type="PANTHER" id="PTHR43716">
    <property type="entry name" value="D-2-HYDROXYGLUTARATE DEHYDROGENASE, MITOCHONDRIAL"/>
    <property type="match status" value="1"/>
</dbReference>
<dbReference type="Gene3D" id="3.30.70.2740">
    <property type="match status" value="1"/>
</dbReference>
<keyword evidence="4" id="KW-0274">FAD</keyword>
<evidence type="ECO:0000256" key="1">
    <source>
        <dbReference type="ARBA" id="ARBA00001974"/>
    </source>
</evidence>
<gene>
    <name evidence="7" type="ORF">FA869_00315</name>
</gene>
<dbReference type="SUPFAM" id="SSF56176">
    <property type="entry name" value="FAD-binding/transporter-associated domain-like"/>
    <property type="match status" value="1"/>
</dbReference>
<keyword evidence="3" id="KW-0285">Flavoprotein</keyword>
<dbReference type="Gene3D" id="3.30.465.10">
    <property type="match status" value="1"/>
</dbReference>
<proteinExistence type="inferred from homology"/>
<dbReference type="Gene3D" id="3.30.70.2190">
    <property type="match status" value="1"/>
</dbReference>
<comment type="similarity">
    <text evidence="2">Belongs to the FAD-binding oxidoreductase/transferase type 4 family.</text>
</comment>
<name>A0A4U0YUE3_9GAMM</name>
<dbReference type="FunFam" id="1.10.45.10:FF:000001">
    <property type="entry name" value="D-lactate dehydrogenase mitochondrial"/>
    <property type="match status" value="1"/>
</dbReference>
<dbReference type="SUPFAM" id="SSF55103">
    <property type="entry name" value="FAD-linked oxidases, C-terminal domain"/>
    <property type="match status" value="1"/>
</dbReference>
<dbReference type="EMBL" id="SWAV01000001">
    <property type="protein sequence ID" value="TKA92673.1"/>
    <property type="molecule type" value="Genomic_DNA"/>
</dbReference>
<dbReference type="Gene3D" id="3.30.43.10">
    <property type="entry name" value="Uridine Diphospho-n-acetylenolpyruvylglucosamine Reductase, domain 2"/>
    <property type="match status" value="1"/>
</dbReference>
<comment type="caution">
    <text evidence="7">The sequence shown here is derived from an EMBL/GenBank/DDBJ whole genome shotgun (WGS) entry which is preliminary data.</text>
</comment>
<accession>A0A4U0YUE3</accession>
<dbReference type="Pfam" id="PF01565">
    <property type="entry name" value="FAD_binding_4"/>
    <property type="match status" value="1"/>
</dbReference>
<dbReference type="InterPro" id="IPR006094">
    <property type="entry name" value="Oxid_FAD_bind_N"/>
</dbReference>
<sequence length="470" mass="51072">MQDLLAKLGQILGPAGIVTGTAVAERTSTYWNRKPMQARAILRPATVEQVRACLQLCQAAGQAVIPLGGNTGLAEATASSADDLMLSLERMQAIEEIDEVGRHVTVQAGVILQQLQQRVGDHGLLLPVDLGARGSCTIGGMLATNAGGFEVLCHGMMRDQVLGLEVVLADGTLISSLNRYQKNNTGYDLKQLFIGSEGTLGVITRAVLRLKPQPSARTTALLATNSFTQVVALLQHLDRQGLGALSAFEVMWQGFWEMNTGEYADLKSPFTQPHLFHILVEFQGQDAAQLGNIFEAALEHAYENELLTDALVAQSESERQAFWAIREAYEAEERYFDRTQGFDVSLPIRDMDRFVTTLSARLQALDAGAGLLVFGHLADGNLHLTAGFHQPLPDPHAVEQLVYTTLVDFHGAVSAEHGIGLEKKPYLAYSRHADEIALMRRFKQVLDPRGILNPGKIFDLDPASPAAAGE</sequence>
<dbReference type="InterPro" id="IPR016166">
    <property type="entry name" value="FAD-bd_PCMH"/>
</dbReference>
<evidence type="ECO:0000256" key="3">
    <source>
        <dbReference type="ARBA" id="ARBA00022630"/>
    </source>
</evidence>
<dbReference type="GO" id="GO:0016491">
    <property type="term" value="F:oxidoreductase activity"/>
    <property type="evidence" value="ECO:0007669"/>
    <property type="project" value="UniProtKB-KW"/>
</dbReference>
<dbReference type="InterPro" id="IPR016164">
    <property type="entry name" value="FAD-linked_Oxase-like_C"/>
</dbReference>
<evidence type="ECO:0000259" key="6">
    <source>
        <dbReference type="PROSITE" id="PS51387"/>
    </source>
</evidence>
<dbReference type="AlphaFoldDB" id="A0A4U0YUE3"/>
<dbReference type="PROSITE" id="PS51387">
    <property type="entry name" value="FAD_PCMH"/>
    <property type="match status" value="1"/>
</dbReference>
<dbReference type="RefSeq" id="WP_136868463.1">
    <property type="nucleotide sequence ID" value="NZ_SWAV01000001.1"/>
</dbReference>
<dbReference type="InterPro" id="IPR016169">
    <property type="entry name" value="FAD-bd_PCMH_sub2"/>
</dbReference>
<dbReference type="InterPro" id="IPR036318">
    <property type="entry name" value="FAD-bd_PCMH-like_sf"/>
</dbReference>
<dbReference type="Pfam" id="PF02913">
    <property type="entry name" value="FAD-oxidase_C"/>
    <property type="match status" value="1"/>
</dbReference>
<dbReference type="InterPro" id="IPR051264">
    <property type="entry name" value="FAD-oxidored/transferase_4"/>
</dbReference>
<evidence type="ECO:0000256" key="4">
    <source>
        <dbReference type="ARBA" id="ARBA00022827"/>
    </source>
</evidence>
<dbReference type="Proteomes" id="UP000305198">
    <property type="component" value="Unassembled WGS sequence"/>
</dbReference>
<evidence type="ECO:0000256" key="5">
    <source>
        <dbReference type="ARBA" id="ARBA00023002"/>
    </source>
</evidence>
<keyword evidence="5" id="KW-0560">Oxidoreductase</keyword>
<comment type="cofactor">
    <cofactor evidence="1">
        <name>FAD</name>
        <dbReference type="ChEBI" id="CHEBI:57692"/>
    </cofactor>
</comment>
<protein>
    <submittedName>
        <fullName evidence="7">FAD-binding oxidoreductase</fullName>
    </submittedName>
</protein>
<organism evidence="7 8">
    <name type="scientific">Halopseudomonas bauzanensis</name>
    <dbReference type="NCBI Taxonomy" id="653930"/>
    <lineage>
        <taxon>Bacteria</taxon>
        <taxon>Pseudomonadati</taxon>
        <taxon>Pseudomonadota</taxon>
        <taxon>Gammaproteobacteria</taxon>
        <taxon>Pseudomonadales</taxon>
        <taxon>Pseudomonadaceae</taxon>
        <taxon>Halopseudomonas</taxon>
    </lineage>
</organism>
<dbReference type="GO" id="GO:0071949">
    <property type="term" value="F:FAD binding"/>
    <property type="evidence" value="ECO:0007669"/>
    <property type="project" value="InterPro"/>
</dbReference>
<evidence type="ECO:0000313" key="7">
    <source>
        <dbReference type="EMBL" id="TKA92673.1"/>
    </source>
</evidence>